<organism evidence="2 3">
    <name type="scientific">Daejeonella lutea</name>
    <dbReference type="NCBI Taxonomy" id="572036"/>
    <lineage>
        <taxon>Bacteria</taxon>
        <taxon>Pseudomonadati</taxon>
        <taxon>Bacteroidota</taxon>
        <taxon>Sphingobacteriia</taxon>
        <taxon>Sphingobacteriales</taxon>
        <taxon>Sphingobacteriaceae</taxon>
        <taxon>Daejeonella</taxon>
    </lineage>
</organism>
<dbReference type="RefSeq" id="WP_139377508.1">
    <property type="nucleotide sequence ID" value="NZ_FUYR01000004.1"/>
</dbReference>
<feature type="signal peptide" evidence="1">
    <location>
        <begin position="1"/>
        <end position="21"/>
    </location>
</feature>
<accession>A0A1T5ERD5</accession>
<dbReference type="STRING" id="572036.SAMN05661099_3156"/>
<evidence type="ECO:0000313" key="3">
    <source>
        <dbReference type="Proteomes" id="UP000189981"/>
    </source>
</evidence>
<evidence type="ECO:0000313" key="2">
    <source>
        <dbReference type="EMBL" id="SKB86484.1"/>
    </source>
</evidence>
<feature type="chain" id="PRO_5012866105" evidence="1">
    <location>
        <begin position="22"/>
        <end position="153"/>
    </location>
</feature>
<keyword evidence="3" id="KW-1185">Reference proteome</keyword>
<proteinExistence type="predicted"/>
<sequence length="153" mass="16783">MKIFGLSILLVLSCSFYGAYAQDTTTKAEKKEKIKAVKPYIVHDKSFKVTRVDVRKDMKGAKNVIQIDASNSAGGTGIMATQTVLPPAVITNVNIVNGSYNQTRDMAKTARGMSLQLLDVVFPCRIRVSILDQMVDVEITEPGFWKVTIALAN</sequence>
<evidence type="ECO:0000256" key="1">
    <source>
        <dbReference type="SAM" id="SignalP"/>
    </source>
</evidence>
<dbReference type="EMBL" id="FUYR01000004">
    <property type="protein sequence ID" value="SKB86484.1"/>
    <property type="molecule type" value="Genomic_DNA"/>
</dbReference>
<dbReference type="AlphaFoldDB" id="A0A1T5ERD5"/>
<dbReference type="Proteomes" id="UP000189981">
    <property type="component" value="Unassembled WGS sequence"/>
</dbReference>
<name>A0A1T5ERD5_9SPHI</name>
<protein>
    <submittedName>
        <fullName evidence="2">Uncharacterized protein</fullName>
    </submittedName>
</protein>
<keyword evidence="1" id="KW-0732">Signal</keyword>
<gene>
    <name evidence="2" type="ORF">SAMN05661099_3156</name>
</gene>
<reference evidence="3" key="1">
    <citation type="submission" date="2017-02" db="EMBL/GenBank/DDBJ databases">
        <authorList>
            <person name="Varghese N."/>
            <person name="Submissions S."/>
        </authorList>
    </citation>
    <scope>NUCLEOTIDE SEQUENCE [LARGE SCALE GENOMIC DNA]</scope>
    <source>
        <strain evidence="3">DSM 22385</strain>
    </source>
</reference>